<dbReference type="EMBL" id="CP099425">
    <property type="protein sequence ID" value="USW55822.1"/>
    <property type="molecule type" value="Genomic_DNA"/>
</dbReference>
<gene>
    <name evidence="1" type="ORF">Slin15195_G091410</name>
</gene>
<protein>
    <submittedName>
        <fullName evidence="1">Uncharacterized protein</fullName>
    </submittedName>
</protein>
<accession>A0A9Q9AU19</accession>
<name>A0A9Q9AU19_9PEZI</name>
<evidence type="ECO:0000313" key="1">
    <source>
        <dbReference type="EMBL" id="USW55822.1"/>
    </source>
</evidence>
<proteinExistence type="predicted"/>
<sequence length="138" mass="15067">MEVFAGLFFGSVNAVVGYAVIALATNSSEVMNVLSNVEEWPEAEIGTLAARGLCSWTWSLGVDVWDRPSRKNWRALSNLQRGGMASSALNRIVDLGMLTQFCSCFLEEIVVAPGIDGFTFRGHENGGYWASYGETLLH</sequence>
<organism evidence="1 2">
    <name type="scientific">Septoria linicola</name>
    <dbReference type="NCBI Taxonomy" id="215465"/>
    <lineage>
        <taxon>Eukaryota</taxon>
        <taxon>Fungi</taxon>
        <taxon>Dikarya</taxon>
        <taxon>Ascomycota</taxon>
        <taxon>Pezizomycotina</taxon>
        <taxon>Dothideomycetes</taxon>
        <taxon>Dothideomycetidae</taxon>
        <taxon>Mycosphaerellales</taxon>
        <taxon>Mycosphaerellaceae</taxon>
        <taxon>Septoria</taxon>
    </lineage>
</organism>
<dbReference type="AlphaFoldDB" id="A0A9Q9AU19"/>
<evidence type="ECO:0000313" key="2">
    <source>
        <dbReference type="Proteomes" id="UP001056384"/>
    </source>
</evidence>
<reference evidence="1" key="1">
    <citation type="submission" date="2022-06" db="EMBL/GenBank/DDBJ databases">
        <title>Complete genome sequences of two strains of the flax pathogen Septoria linicola.</title>
        <authorList>
            <person name="Lapalu N."/>
            <person name="Simon A."/>
            <person name="Demenou B."/>
            <person name="Paumier D."/>
            <person name="Guillot M.-P."/>
            <person name="Gout L."/>
            <person name="Valade R."/>
        </authorList>
    </citation>
    <scope>NUCLEOTIDE SEQUENCE</scope>
    <source>
        <strain evidence="1">SE15195</strain>
    </source>
</reference>
<dbReference type="Proteomes" id="UP001056384">
    <property type="component" value="Chromosome 8"/>
</dbReference>
<keyword evidence="2" id="KW-1185">Reference proteome</keyword>